<dbReference type="CDD" id="cd03419">
    <property type="entry name" value="GRX_GRXh_1_2_like"/>
    <property type="match status" value="1"/>
</dbReference>
<keyword evidence="2" id="KW-0249">Electron transport</keyword>
<dbReference type="GO" id="GO:0034599">
    <property type="term" value="P:cellular response to oxidative stress"/>
    <property type="evidence" value="ECO:0007669"/>
    <property type="project" value="TreeGrafter"/>
</dbReference>
<dbReference type="InterPro" id="IPR011899">
    <property type="entry name" value="Glutaredoxin_euk/vir"/>
</dbReference>
<dbReference type="OrthoDB" id="418495at2759"/>
<dbReference type="PANTHER" id="PTHR45694:SF18">
    <property type="entry name" value="GLUTAREDOXIN-1-RELATED"/>
    <property type="match status" value="1"/>
</dbReference>
<evidence type="ECO:0000256" key="4">
    <source>
        <dbReference type="ARBA" id="ARBA00023284"/>
    </source>
</evidence>
<evidence type="ECO:0000259" key="5">
    <source>
        <dbReference type="Pfam" id="PF00462"/>
    </source>
</evidence>
<dbReference type="GO" id="GO:0005801">
    <property type="term" value="C:cis-Golgi network"/>
    <property type="evidence" value="ECO:0007669"/>
    <property type="project" value="UniProtKB-ARBA"/>
</dbReference>
<dbReference type="GO" id="GO:0005796">
    <property type="term" value="C:Golgi lumen"/>
    <property type="evidence" value="ECO:0007669"/>
    <property type="project" value="UniProtKB-ARBA"/>
</dbReference>
<dbReference type="Proteomes" id="UP000789342">
    <property type="component" value="Unassembled WGS sequence"/>
</dbReference>
<name>A0A9N9GGE8_9GLOM</name>
<dbReference type="EMBL" id="CAJVPV010006396">
    <property type="protein sequence ID" value="CAG8604367.1"/>
    <property type="molecule type" value="Genomic_DNA"/>
</dbReference>
<evidence type="ECO:0000313" key="6">
    <source>
        <dbReference type="EMBL" id="CAG8604367.1"/>
    </source>
</evidence>
<dbReference type="Gene3D" id="3.40.30.10">
    <property type="entry name" value="Glutaredoxin"/>
    <property type="match status" value="1"/>
</dbReference>
<gene>
    <name evidence="6" type="ORF">AMORRO_LOCUS7923</name>
</gene>
<protein>
    <submittedName>
        <fullName evidence="6">3301_t:CDS:1</fullName>
    </submittedName>
</protein>
<keyword evidence="7" id="KW-1185">Reference proteome</keyword>
<dbReference type="NCBIfam" id="TIGR02180">
    <property type="entry name" value="GRX_euk"/>
    <property type="match status" value="1"/>
</dbReference>
<keyword evidence="3" id="KW-1015">Disulfide bond</keyword>
<evidence type="ECO:0000256" key="1">
    <source>
        <dbReference type="ARBA" id="ARBA00022448"/>
    </source>
</evidence>
<dbReference type="InterPro" id="IPR002109">
    <property type="entry name" value="Glutaredoxin"/>
</dbReference>
<evidence type="ECO:0000313" key="7">
    <source>
        <dbReference type="Proteomes" id="UP000789342"/>
    </source>
</evidence>
<dbReference type="PROSITE" id="PS00195">
    <property type="entry name" value="GLUTAREDOXIN_1"/>
    <property type="match status" value="1"/>
</dbReference>
<dbReference type="PROSITE" id="PS51354">
    <property type="entry name" value="GLUTAREDOXIN_2"/>
    <property type="match status" value="1"/>
</dbReference>
<organism evidence="6 7">
    <name type="scientific">Acaulospora morrowiae</name>
    <dbReference type="NCBI Taxonomy" id="94023"/>
    <lineage>
        <taxon>Eukaryota</taxon>
        <taxon>Fungi</taxon>
        <taxon>Fungi incertae sedis</taxon>
        <taxon>Mucoromycota</taxon>
        <taxon>Glomeromycotina</taxon>
        <taxon>Glomeromycetes</taxon>
        <taxon>Diversisporales</taxon>
        <taxon>Acaulosporaceae</taxon>
        <taxon>Acaulospora</taxon>
    </lineage>
</organism>
<keyword evidence="1" id="KW-0813">Transport</keyword>
<comment type="caution">
    <text evidence="6">The sequence shown here is derived from an EMBL/GenBank/DDBJ whole genome shotgun (WGS) entry which is preliminary data.</text>
</comment>
<dbReference type="InterPro" id="IPR011767">
    <property type="entry name" value="GLR_AS"/>
</dbReference>
<dbReference type="InterPro" id="IPR036249">
    <property type="entry name" value="Thioredoxin-like_sf"/>
</dbReference>
<dbReference type="PRINTS" id="PR00160">
    <property type="entry name" value="GLUTAREDOXIN"/>
</dbReference>
<sequence>MAAQRFAQKLISENFIMVFSKSYCPYCKRAKKTLEELGQKFKAIELNERDDGTEIQEYLFQKTNQKTVPNIFIRNVHIGGCDDLLAKKSDGSLQKLLQAPH</sequence>
<evidence type="ECO:0000256" key="2">
    <source>
        <dbReference type="ARBA" id="ARBA00022982"/>
    </source>
</evidence>
<feature type="domain" description="Glutaredoxin" evidence="5">
    <location>
        <begin position="16"/>
        <end position="78"/>
    </location>
</feature>
<evidence type="ECO:0000256" key="3">
    <source>
        <dbReference type="ARBA" id="ARBA00023157"/>
    </source>
</evidence>
<reference evidence="6" key="1">
    <citation type="submission" date="2021-06" db="EMBL/GenBank/DDBJ databases">
        <authorList>
            <person name="Kallberg Y."/>
            <person name="Tangrot J."/>
            <person name="Rosling A."/>
        </authorList>
    </citation>
    <scope>NUCLEOTIDE SEQUENCE</scope>
    <source>
        <strain evidence="6">CL551</strain>
    </source>
</reference>
<dbReference type="PANTHER" id="PTHR45694">
    <property type="entry name" value="GLUTAREDOXIN 2"/>
    <property type="match status" value="1"/>
</dbReference>
<dbReference type="Pfam" id="PF00462">
    <property type="entry name" value="Glutaredoxin"/>
    <property type="match status" value="1"/>
</dbReference>
<keyword evidence="4" id="KW-0676">Redox-active center</keyword>
<dbReference type="InterPro" id="IPR014025">
    <property type="entry name" value="Glutaredoxin_subgr"/>
</dbReference>
<dbReference type="AlphaFoldDB" id="A0A9N9GGE8"/>
<accession>A0A9N9GGE8</accession>
<proteinExistence type="predicted"/>
<dbReference type="FunFam" id="3.40.30.10:FF:000093">
    <property type="entry name" value="Glutaredoxin 2"/>
    <property type="match status" value="1"/>
</dbReference>
<dbReference type="SUPFAM" id="SSF52833">
    <property type="entry name" value="Thioredoxin-like"/>
    <property type="match status" value="1"/>
</dbReference>
<dbReference type="GO" id="GO:0004362">
    <property type="term" value="F:glutathione-disulfide reductase (NADPH) activity"/>
    <property type="evidence" value="ECO:0007669"/>
    <property type="project" value="UniProtKB-ARBA"/>
</dbReference>